<dbReference type="PANTHER" id="PTHR20883">
    <property type="entry name" value="PHYTANOYL-COA DIOXYGENASE DOMAIN CONTAINING 1"/>
    <property type="match status" value="1"/>
</dbReference>
<protein>
    <recommendedName>
        <fullName evidence="6">Phytanoyl-CoA dioxygenase</fullName>
    </recommendedName>
</protein>
<reference evidence="4 5" key="1">
    <citation type="submission" date="2017-08" db="EMBL/GenBank/DDBJ databases">
        <title>Fine stratification of microbial communities through a metagenomic profile of the photic zone.</title>
        <authorList>
            <person name="Haro-Moreno J.M."/>
            <person name="Lopez-Perez M."/>
            <person name="De La Torre J."/>
            <person name="Picazo A."/>
            <person name="Camacho A."/>
            <person name="Rodriguez-Valera F."/>
        </authorList>
    </citation>
    <scope>NUCLEOTIDE SEQUENCE [LARGE SCALE GENOMIC DNA]</scope>
    <source>
        <strain evidence="4">MED-G28</strain>
    </source>
</reference>
<keyword evidence="2" id="KW-0560">Oxidoreductase</keyword>
<accession>A0A2A5W7P8</accession>
<dbReference type="Gene3D" id="2.60.120.620">
    <property type="entry name" value="q2cbj1_9rhob like domain"/>
    <property type="match status" value="1"/>
</dbReference>
<dbReference type="AlphaFoldDB" id="A0A2A5W7P8"/>
<dbReference type="EMBL" id="NTJZ01000018">
    <property type="protein sequence ID" value="PDH32318.1"/>
    <property type="molecule type" value="Genomic_DNA"/>
</dbReference>
<evidence type="ECO:0000256" key="3">
    <source>
        <dbReference type="ARBA" id="ARBA00023004"/>
    </source>
</evidence>
<dbReference type="GO" id="GO:0016706">
    <property type="term" value="F:2-oxoglutarate-dependent dioxygenase activity"/>
    <property type="evidence" value="ECO:0007669"/>
    <property type="project" value="UniProtKB-ARBA"/>
</dbReference>
<dbReference type="Proteomes" id="UP000219329">
    <property type="component" value="Unassembled WGS sequence"/>
</dbReference>
<gene>
    <name evidence="4" type="ORF">CNF02_12260</name>
</gene>
<name>A0A2A5W7P8_9GAMM</name>
<evidence type="ECO:0000256" key="1">
    <source>
        <dbReference type="ARBA" id="ARBA00022723"/>
    </source>
</evidence>
<dbReference type="GO" id="GO:0005506">
    <property type="term" value="F:iron ion binding"/>
    <property type="evidence" value="ECO:0007669"/>
    <property type="project" value="UniProtKB-ARBA"/>
</dbReference>
<evidence type="ECO:0008006" key="6">
    <source>
        <dbReference type="Google" id="ProtNLM"/>
    </source>
</evidence>
<dbReference type="InterPro" id="IPR008775">
    <property type="entry name" value="Phytyl_CoA_dOase-like"/>
</dbReference>
<comment type="caution">
    <text evidence="4">The sequence shown here is derived from an EMBL/GenBank/DDBJ whole genome shotgun (WGS) entry which is preliminary data.</text>
</comment>
<proteinExistence type="predicted"/>
<evidence type="ECO:0000313" key="5">
    <source>
        <dbReference type="Proteomes" id="UP000219329"/>
    </source>
</evidence>
<sequence>MTLKHFTQNSDLKIVLATLNAEGAVIIDNLTSPENMDQIASELHPWLGKSVDQSPMNNDKFRGFQTLRTSGLIGKSQACGKLALDPTVAKLMDGILGPQCADYQLSWTQAIKIGPGEVAQLPHRDTYMYPFKRPGPECFVNTIWAQSDFTKENGATRIYLGSHLWPDNRTPTESDVYAYAEMTKGSVLVFMGSAYHGGGANQTDDAYRIGVGLAYTLGWLRQEENQYLAVPLERAKTLSPELQRLIGYRVHDRYIGWFEGMDEELFRVVTRKKYQTGLQGNASEEREAYKGILE</sequence>
<dbReference type="SUPFAM" id="SSF51197">
    <property type="entry name" value="Clavaminate synthase-like"/>
    <property type="match status" value="1"/>
</dbReference>
<dbReference type="Pfam" id="PF05721">
    <property type="entry name" value="PhyH"/>
    <property type="match status" value="1"/>
</dbReference>
<evidence type="ECO:0000256" key="2">
    <source>
        <dbReference type="ARBA" id="ARBA00023002"/>
    </source>
</evidence>
<keyword evidence="3" id="KW-0408">Iron</keyword>
<dbReference type="PANTHER" id="PTHR20883:SF19">
    <property type="entry name" value="MULTIFUNCTIONAL DIOXYGENASE AUSE"/>
    <property type="match status" value="1"/>
</dbReference>
<evidence type="ECO:0000313" key="4">
    <source>
        <dbReference type="EMBL" id="PDH32318.1"/>
    </source>
</evidence>
<keyword evidence="1" id="KW-0479">Metal-binding</keyword>
<organism evidence="4 5">
    <name type="scientific">OM182 bacterium MED-G28</name>
    <dbReference type="NCBI Taxonomy" id="1986256"/>
    <lineage>
        <taxon>Bacteria</taxon>
        <taxon>Pseudomonadati</taxon>
        <taxon>Pseudomonadota</taxon>
        <taxon>Gammaproteobacteria</taxon>
        <taxon>OMG group</taxon>
        <taxon>OM182 clade</taxon>
    </lineage>
</organism>